<keyword evidence="3" id="KW-1185">Reference proteome</keyword>
<evidence type="ECO:0000313" key="2">
    <source>
        <dbReference type="EMBL" id="TEB18195.1"/>
    </source>
</evidence>
<dbReference type="EMBL" id="QPFP01000281">
    <property type="protein sequence ID" value="TEB18195.1"/>
    <property type="molecule type" value="Genomic_DNA"/>
</dbReference>
<accession>A0A4Y7S9L8</accession>
<dbReference type="AlphaFoldDB" id="A0A4Y7S9L8"/>
<protein>
    <submittedName>
        <fullName evidence="2">Uncharacterized protein</fullName>
    </submittedName>
</protein>
<dbReference type="Proteomes" id="UP000298030">
    <property type="component" value="Unassembled WGS sequence"/>
</dbReference>
<evidence type="ECO:0000256" key="1">
    <source>
        <dbReference type="SAM" id="MobiDB-lite"/>
    </source>
</evidence>
<comment type="caution">
    <text evidence="2">The sequence shown here is derived from an EMBL/GenBank/DDBJ whole genome shotgun (WGS) entry which is preliminary data.</text>
</comment>
<evidence type="ECO:0000313" key="3">
    <source>
        <dbReference type="Proteomes" id="UP000298030"/>
    </source>
</evidence>
<proteinExistence type="predicted"/>
<reference evidence="2 3" key="1">
    <citation type="journal article" date="2019" name="Nat. Ecol. Evol.">
        <title>Megaphylogeny resolves global patterns of mushroom evolution.</title>
        <authorList>
            <person name="Varga T."/>
            <person name="Krizsan K."/>
            <person name="Foldi C."/>
            <person name="Dima B."/>
            <person name="Sanchez-Garcia M."/>
            <person name="Sanchez-Ramirez S."/>
            <person name="Szollosi G.J."/>
            <person name="Szarkandi J.G."/>
            <person name="Papp V."/>
            <person name="Albert L."/>
            <person name="Andreopoulos W."/>
            <person name="Angelini C."/>
            <person name="Antonin V."/>
            <person name="Barry K.W."/>
            <person name="Bougher N.L."/>
            <person name="Buchanan P."/>
            <person name="Buyck B."/>
            <person name="Bense V."/>
            <person name="Catcheside P."/>
            <person name="Chovatia M."/>
            <person name="Cooper J."/>
            <person name="Damon W."/>
            <person name="Desjardin D."/>
            <person name="Finy P."/>
            <person name="Geml J."/>
            <person name="Haridas S."/>
            <person name="Hughes K."/>
            <person name="Justo A."/>
            <person name="Karasinski D."/>
            <person name="Kautmanova I."/>
            <person name="Kiss B."/>
            <person name="Kocsube S."/>
            <person name="Kotiranta H."/>
            <person name="LaButti K.M."/>
            <person name="Lechner B.E."/>
            <person name="Liimatainen K."/>
            <person name="Lipzen A."/>
            <person name="Lukacs Z."/>
            <person name="Mihaltcheva S."/>
            <person name="Morgado L.N."/>
            <person name="Niskanen T."/>
            <person name="Noordeloos M.E."/>
            <person name="Ohm R.A."/>
            <person name="Ortiz-Santana B."/>
            <person name="Ovrebo C."/>
            <person name="Racz N."/>
            <person name="Riley R."/>
            <person name="Savchenko A."/>
            <person name="Shiryaev A."/>
            <person name="Soop K."/>
            <person name="Spirin V."/>
            <person name="Szebenyi C."/>
            <person name="Tomsovsky M."/>
            <person name="Tulloss R.E."/>
            <person name="Uehling J."/>
            <person name="Grigoriev I.V."/>
            <person name="Vagvolgyi C."/>
            <person name="Papp T."/>
            <person name="Martin F.M."/>
            <person name="Miettinen O."/>
            <person name="Hibbett D.S."/>
            <person name="Nagy L.G."/>
        </authorList>
    </citation>
    <scope>NUCLEOTIDE SEQUENCE [LARGE SCALE GENOMIC DNA]</scope>
    <source>
        <strain evidence="2 3">FP101781</strain>
    </source>
</reference>
<gene>
    <name evidence="2" type="ORF">FA13DRAFT_1720310</name>
</gene>
<organism evidence="2 3">
    <name type="scientific">Coprinellus micaceus</name>
    <name type="common">Glistening ink-cap mushroom</name>
    <name type="synonym">Coprinus micaceus</name>
    <dbReference type="NCBI Taxonomy" id="71717"/>
    <lineage>
        <taxon>Eukaryota</taxon>
        <taxon>Fungi</taxon>
        <taxon>Dikarya</taxon>
        <taxon>Basidiomycota</taxon>
        <taxon>Agaricomycotina</taxon>
        <taxon>Agaricomycetes</taxon>
        <taxon>Agaricomycetidae</taxon>
        <taxon>Agaricales</taxon>
        <taxon>Agaricineae</taxon>
        <taxon>Psathyrellaceae</taxon>
        <taxon>Coprinellus</taxon>
    </lineage>
</organism>
<sequence length="182" mass="19783">MPFCAVSSTFDYRQSRIFEEAEPDMGNARSGGGNLESSEDSHQKSFEEEVGSLPPTDSSAVCHTTAVSRLMQSRNMLEDPACLNPSSAFVPLRKCSQPCLRIRLGADLLTTRTAARHPVGLRHRTIAAEETAQEVFHAKEPYGSTSNGGFSDDVTVMDTVYDLSRAGKSAKINSPWGEHKGC</sequence>
<name>A0A4Y7S9L8_COPMI</name>
<feature type="region of interest" description="Disordered" evidence="1">
    <location>
        <begin position="18"/>
        <end position="59"/>
    </location>
</feature>